<organism evidence="1 2">
    <name type="scientific">Peribacillus simplex</name>
    <dbReference type="NCBI Taxonomy" id="1478"/>
    <lineage>
        <taxon>Bacteria</taxon>
        <taxon>Bacillati</taxon>
        <taxon>Bacillota</taxon>
        <taxon>Bacilli</taxon>
        <taxon>Bacillales</taxon>
        <taxon>Bacillaceae</taxon>
        <taxon>Peribacillus</taxon>
    </lineage>
</organism>
<dbReference type="RefSeq" id="WP_061142119.1">
    <property type="nucleotide sequence ID" value="NZ_LNNH01000018.1"/>
</dbReference>
<evidence type="ECO:0000313" key="2">
    <source>
        <dbReference type="Proteomes" id="UP000064189"/>
    </source>
</evidence>
<evidence type="ECO:0000313" key="1">
    <source>
        <dbReference type="EMBL" id="KWW20290.1"/>
    </source>
</evidence>
<comment type="caution">
    <text evidence="1">The sequence shown here is derived from an EMBL/GenBank/DDBJ whole genome shotgun (WGS) entry which is preliminary data.</text>
</comment>
<keyword evidence="2" id="KW-1185">Reference proteome</keyword>
<sequence>MSNIYVSDQLENAIDFLEQAGSYYRKYGYNHRFKWVCISLHGALYGFAVTYVKSGNPLDTIFKNTEKETSKWRLLSIMEILKLCKKEELIQSVNGKVLVLTEKQKIAIERLNEYRNSFSHFGASGYSVIGTIDEIVEPVLEVIRYLILESNRIICSSNKKVKIERTLSSFENEVKNNI</sequence>
<accession>A0A109MYR9</accession>
<protein>
    <submittedName>
        <fullName evidence="1">Uncharacterized protein</fullName>
    </submittedName>
</protein>
<dbReference type="Proteomes" id="UP000064189">
    <property type="component" value="Unassembled WGS sequence"/>
</dbReference>
<name>A0A109MYR9_9BACI</name>
<dbReference type="EMBL" id="LNNH01000018">
    <property type="protein sequence ID" value="KWW20290.1"/>
    <property type="molecule type" value="Genomic_DNA"/>
</dbReference>
<proteinExistence type="predicted"/>
<dbReference type="AlphaFoldDB" id="A0A109MYR9"/>
<gene>
    <name evidence="1" type="ORF">AS888_19320</name>
</gene>
<reference evidence="1 2" key="1">
    <citation type="submission" date="2015-11" db="EMBL/GenBank/DDBJ databases">
        <title>Genome Sequence of Bacillus simplex strain VanAntwerpen2.</title>
        <authorList>
            <person name="Couger M.B."/>
        </authorList>
    </citation>
    <scope>NUCLEOTIDE SEQUENCE [LARGE SCALE GENOMIC DNA]</scope>
    <source>
        <strain evidence="1 2">VanAntwerpen02</strain>
    </source>
</reference>